<keyword evidence="3" id="KW-1185">Reference proteome</keyword>
<evidence type="ECO:0000256" key="1">
    <source>
        <dbReference type="SAM" id="SignalP"/>
    </source>
</evidence>
<feature type="signal peptide" evidence="1">
    <location>
        <begin position="1"/>
        <end position="27"/>
    </location>
</feature>
<sequence>MATQRVWYTAIMYLIVLFRFDIKFVECDDSFTMCFKVCGDNHQHTNCMLRLSKYGKLIEVQEGGFLTFEFSDVKKFGEAQKKTENKYSSCYNAKVSEGHC</sequence>
<comment type="caution">
    <text evidence="2">The sequence shown here is derived from an EMBL/GenBank/DDBJ whole genome shotgun (WGS) entry which is preliminary data.</text>
</comment>
<dbReference type="EMBL" id="CAIX01002781">
    <property type="protein sequence ID" value="CCI11818.1"/>
    <property type="molecule type" value="Genomic_DNA"/>
</dbReference>
<dbReference type="Proteomes" id="UP000053237">
    <property type="component" value="Unassembled WGS sequence"/>
</dbReference>
<dbReference type="AlphaFoldDB" id="A0A024FXB0"/>
<name>A0A024FXB0_9STRA</name>
<evidence type="ECO:0000313" key="3">
    <source>
        <dbReference type="Proteomes" id="UP000053237"/>
    </source>
</evidence>
<organism evidence="2 3">
    <name type="scientific">Albugo candida</name>
    <dbReference type="NCBI Taxonomy" id="65357"/>
    <lineage>
        <taxon>Eukaryota</taxon>
        <taxon>Sar</taxon>
        <taxon>Stramenopiles</taxon>
        <taxon>Oomycota</taxon>
        <taxon>Peronosporomycetes</taxon>
        <taxon>Albuginales</taxon>
        <taxon>Albuginaceae</taxon>
        <taxon>Albugo</taxon>
    </lineage>
</organism>
<reference evidence="2 3" key="1">
    <citation type="submission" date="2012-05" db="EMBL/GenBank/DDBJ databases">
        <title>Recombination and specialization in a pathogen metapopulation.</title>
        <authorList>
            <person name="Gardiner A."/>
            <person name="Kemen E."/>
            <person name="Schultz-Larsen T."/>
            <person name="MacLean D."/>
            <person name="Van Oosterhout C."/>
            <person name="Jones J.D.G."/>
        </authorList>
    </citation>
    <scope>NUCLEOTIDE SEQUENCE [LARGE SCALE GENOMIC DNA]</scope>
    <source>
        <strain evidence="2 3">Ac Nc2</strain>
    </source>
</reference>
<evidence type="ECO:0000313" key="2">
    <source>
        <dbReference type="EMBL" id="CCI11818.1"/>
    </source>
</evidence>
<proteinExistence type="predicted"/>
<gene>
    <name evidence="2" type="ORF">BN9_135440</name>
</gene>
<dbReference type="InParanoid" id="A0A024FXB0"/>
<feature type="chain" id="PRO_5001531971" evidence="1">
    <location>
        <begin position="28"/>
        <end position="100"/>
    </location>
</feature>
<protein>
    <submittedName>
        <fullName evidence="2">Uncharacterized protein</fullName>
    </submittedName>
</protein>
<accession>A0A024FXB0</accession>
<keyword evidence="1" id="KW-0732">Signal</keyword>